<dbReference type="InterPro" id="IPR050524">
    <property type="entry name" value="APC_YAT"/>
</dbReference>
<evidence type="ECO:0000259" key="6">
    <source>
        <dbReference type="Pfam" id="PF00324"/>
    </source>
</evidence>
<dbReference type="GO" id="GO:0015171">
    <property type="term" value="F:amino acid transmembrane transporter activity"/>
    <property type="evidence" value="ECO:0007669"/>
    <property type="project" value="TreeGrafter"/>
</dbReference>
<keyword evidence="4 5" id="KW-0472">Membrane</keyword>
<feature type="transmembrane region" description="Helical" evidence="5">
    <location>
        <begin position="474"/>
        <end position="496"/>
    </location>
</feature>
<organism evidence="7 8">
    <name type="scientific">Zopfia rhizophila CBS 207.26</name>
    <dbReference type="NCBI Taxonomy" id="1314779"/>
    <lineage>
        <taxon>Eukaryota</taxon>
        <taxon>Fungi</taxon>
        <taxon>Dikarya</taxon>
        <taxon>Ascomycota</taxon>
        <taxon>Pezizomycotina</taxon>
        <taxon>Dothideomycetes</taxon>
        <taxon>Dothideomycetes incertae sedis</taxon>
        <taxon>Zopfiaceae</taxon>
        <taxon>Zopfia</taxon>
    </lineage>
</organism>
<feature type="transmembrane region" description="Helical" evidence="5">
    <location>
        <begin position="335"/>
        <end position="354"/>
    </location>
</feature>
<gene>
    <name evidence="7" type="ORF">K469DRAFT_772116</name>
</gene>
<keyword evidence="2 5" id="KW-0812">Transmembrane</keyword>
<dbReference type="InterPro" id="IPR004841">
    <property type="entry name" value="AA-permease/SLC12A_dom"/>
</dbReference>
<evidence type="ECO:0000313" key="8">
    <source>
        <dbReference type="Proteomes" id="UP000800200"/>
    </source>
</evidence>
<dbReference type="OrthoDB" id="3900342at2759"/>
<feature type="domain" description="Amino acid permease/ SLC12A" evidence="6">
    <location>
        <begin position="28"/>
        <end position="541"/>
    </location>
</feature>
<feature type="transmembrane region" description="Helical" evidence="5">
    <location>
        <begin position="174"/>
        <end position="191"/>
    </location>
</feature>
<dbReference type="Gene3D" id="1.20.1740.10">
    <property type="entry name" value="Amino acid/polyamine transporter I"/>
    <property type="match status" value="1"/>
</dbReference>
<feature type="transmembrane region" description="Helical" evidence="5">
    <location>
        <begin position="59"/>
        <end position="76"/>
    </location>
</feature>
<evidence type="ECO:0000256" key="5">
    <source>
        <dbReference type="SAM" id="Phobius"/>
    </source>
</evidence>
<name>A0A6A6E6N8_9PEZI</name>
<accession>A0A6A6E6N8</accession>
<dbReference type="AlphaFoldDB" id="A0A6A6E6N8"/>
<dbReference type="EMBL" id="ML994627">
    <property type="protein sequence ID" value="KAF2187484.1"/>
    <property type="molecule type" value="Genomic_DNA"/>
</dbReference>
<evidence type="ECO:0000313" key="7">
    <source>
        <dbReference type="EMBL" id="KAF2187484.1"/>
    </source>
</evidence>
<protein>
    <recommendedName>
        <fullName evidence="6">Amino acid permease/ SLC12A domain-containing protein</fullName>
    </recommendedName>
</protein>
<proteinExistence type="predicted"/>
<reference evidence="7" key="1">
    <citation type="journal article" date="2020" name="Stud. Mycol.">
        <title>101 Dothideomycetes genomes: a test case for predicting lifestyles and emergence of pathogens.</title>
        <authorList>
            <person name="Haridas S."/>
            <person name="Albert R."/>
            <person name="Binder M."/>
            <person name="Bloem J."/>
            <person name="Labutti K."/>
            <person name="Salamov A."/>
            <person name="Andreopoulos B."/>
            <person name="Baker S."/>
            <person name="Barry K."/>
            <person name="Bills G."/>
            <person name="Bluhm B."/>
            <person name="Cannon C."/>
            <person name="Castanera R."/>
            <person name="Culley D."/>
            <person name="Daum C."/>
            <person name="Ezra D."/>
            <person name="Gonzalez J."/>
            <person name="Henrissat B."/>
            <person name="Kuo A."/>
            <person name="Liang C."/>
            <person name="Lipzen A."/>
            <person name="Lutzoni F."/>
            <person name="Magnuson J."/>
            <person name="Mondo S."/>
            <person name="Nolan M."/>
            <person name="Ohm R."/>
            <person name="Pangilinan J."/>
            <person name="Park H.-J."/>
            <person name="Ramirez L."/>
            <person name="Alfaro M."/>
            <person name="Sun H."/>
            <person name="Tritt A."/>
            <person name="Yoshinaga Y."/>
            <person name="Zwiers L.-H."/>
            <person name="Turgeon B."/>
            <person name="Goodwin S."/>
            <person name="Spatafora J."/>
            <person name="Crous P."/>
            <person name="Grigoriev I."/>
        </authorList>
    </citation>
    <scope>NUCLEOTIDE SEQUENCE</scope>
    <source>
        <strain evidence="7">CBS 207.26</strain>
    </source>
</reference>
<feature type="transmembrane region" description="Helical" evidence="5">
    <location>
        <begin position="141"/>
        <end position="162"/>
    </location>
</feature>
<dbReference type="Pfam" id="PF00324">
    <property type="entry name" value="AA_permease"/>
    <property type="match status" value="1"/>
</dbReference>
<feature type="transmembrane region" description="Helical" evidence="5">
    <location>
        <begin position="421"/>
        <end position="440"/>
    </location>
</feature>
<evidence type="ECO:0000256" key="4">
    <source>
        <dbReference type="ARBA" id="ARBA00023136"/>
    </source>
</evidence>
<dbReference type="PANTHER" id="PTHR43341:SF46">
    <property type="entry name" value="SPS-SENSOR COMPONENT SSY1"/>
    <property type="match status" value="1"/>
</dbReference>
<feature type="transmembrane region" description="Helical" evidence="5">
    <location>
        <begin position="389"/>
        <end position="409"/>
    </location>
</feature>
<evidence type="ECO:0000256" key="1">
    <source>
        <dbReference type="ARBA" id="ARBA00004141"/>
    </source>
</evidence>
<comment type="subcellular location">
    <subcellularLocation>
        <location evidence="1">Membrane</location>
        <topology evidence="1">Multi-pass membrane protein</topology>
    </subcellularLocation>
</comment>
<feature type="transmembrane region" description="Helical" evidence="5">
    <location>
        <begin position="281"/>
        <end position="303"/>
    </location>
</feature>
<keyword evidence="8" id="KW-1185">Reference proteome</keyword>
<keyword evidence="3 5" id="KW-1133">Transmembrane helix</keyword>
<feature type="transmembrane region" description="Helical" evidence="5">
    <location>
        <begin position="242"/>
        <end position="260"/>
    </location>
</feature>
<feature type="transmembrane region" description="Helical" evidence="5">
    <location>
        <begin position="516"/>
        <end position="537"/>
    </location>
</feature>
<dbReference type="GO" id="GO:0016020">
    <property type="term" value="C:membrane"/>
    <property type="evidence" value="ECO:0007669"/>
    <property type="project" value="UniProtKB-SubCell"/>
</dbReference>
<evidence type="ECO:0000256" key="3">
    <source>
        <dbReference type="ARBA" id="ARBA00022989"/>
    </source>
</evidence>
<evidence type="ECO:0000256" key="2">
    <source>
        <dbReference type="ARBA" id="ARBA00022692"/>
    </source>
</evidence>
<dbReference type="Proteomes" id="UP000800200">
    <property type="component" value="Unassembled WGS sequence"/>
</dbReference>
<feature type="transmembrane region" description="Helical" evidence="5">
    <location>
        <begin position="32"/>
        <end position="52"/>
    </location>
</feature>
<sequence>MADRRPLDRNPYYVEHFEHFHRVLRRPHLTGIGISGCVGAGVLVSSGALIAISGSIGAPLSYLISGFIVICVMYSMSEMVACRPLTGALVDFPHTFLDPACGFAVAASYGHGKLLCFPLQPPSGLIGQLTNAGKLTDGAEAGANVGFIVLTTLSHCFGIILYGRIERVVMWFKLSLLLLVCIFTIIINAGGGGPRNTSYNANYTTHAFAPGFRPLGFGNVTGHTTLTTRSTEDANFGLSGPGGRLFAFLTSVTLAMFAYTRREIVIMTAGEAQEPFKDVPTVTSFVYLVPLILYPFVVFSAGANVNYMDPNLPLIWARNSGSKSPFVIAVESSSLHGLHAALTLFFIISAYTAANTALYTSSRSGFILAQTYMHDSVARTFGRTNNGNTPLAAILLCSALGFLTLIGLANDTYSQPRLTLGKFYTGSITCVYVCECVTFLRFKAGLDRLKALRIFSRDDPLYISRLFKSRWQPVPAIIGIIGCSFILLWSGIPPLYILAARRSSASADELKGPVGLAFDVIGAYLGPVIFAIFYLTYKYGYPRSYRVDLRDLTPDMYILEDVGSFEREKGEDAEELANQPPRVEVRPGVMELEAQRGGADANAAEDIAAELDPEEEAERARERQRQYVLDTLEMRQERTSRGIWREFWSYIISD</sequence>
<dbReference type="PANTHER" id="PTHR43341">
    <property type="entry name" value="AMINO ACID PERMEASE"/>
    <property type="match status" value="1"/>
</dbReference>